<dbReference type="InterPro" id="IPR011009">
    <property type="entry name" value="Kinase-like_dom_sf"/>
</dbReference>
<dbReference type="Pfam" id="PF00069">
    <property type="entry name" value="Pkinase"/>
    <property type="match status" value="1"/>
</dbReference>
<accession>A0A7C8II60</accession>
<protein>
    <recommendedName>
        <fullName evidence="2">Protein kinase domain-containing protein</fullName>
    </recommendedName>
</protein>
<proteinExistence type="predicted"/>
<dbReference type="EMBL" id="WUBL01000161">
    <property type="protein sequence ID" value="KAF2964221.1"/>
    <property type="molecule type" value="Genomic_DNA"/>
</dbReference>
<evidence type="ECO:0000259" key="2">
    <source>
        <dbReference type="PROSITE" id="PS50011"/>
    </source>
</evidence>
<evidence type="ECO:0000313" key="3">
    <source>
        <dbReference type="EMBL" id="KAF2964221.1"/>
    </source>
</evidence>
<feature type="domain" description="Protein kinase" evidence="2">
    <location>
        <begin position="267"/>
        <end position="577"/>
    </location>
</feature>
<keyword evidence="4" id="KW-1185">Reference proteome</keyword>
<dbReference type="Proteomes" id="UP000481858">
    <property type="component" value="Unassembled WGS sequence"/>
</dbReference>
<feature type="region of interest" description="Disordered" evidence="1">
    <location>
        <begin position="1"/>
        <end position="32"/>
    </location>
</feature>
<name>A0A7C8II60_9PEZI</name>
<evidence type="ECO:0000256" key="1">
    <source>
        <dbReference type="SAM" id="MobiDB-lite"/>
    </source>
</evidence>
<evidence type="ECO:0000313" key="4">
    <source>
        <dbReference type="Proteomes" id="UP000481858"/>
    </source>
</evidence>
<comment type="caution">
    <text evidence="3">The sequence shown here is derived from an EMBL/GenBank/DDBJ whole genome shotgun (WGS) entry which is preliminary data.</text>
</comment>
<dbReference type="OrthoDB" id="1046782at2759"/>
<dbReference type="GO" id="GO:0005524">
    <property type="term" value="F:ATP binding"/>
    <property type="evidence" value="ECO:0007669"/>
    <property type="project" value="InterPro"/>
</dbReference>
<dbReference type="Gene3D" id="3.10.129.110">
    <property type="entry name" value="Polyketide synthase dehydratase"/>
    <property type="match status" value="1"/>
</dbReference>
<dbReference type="PANTHER" id="PTHR24359:SF37">
    <property type="entry name" value="PROTEIN KINASE DOMAIN-CONTAINING PROTEIN"/>
    <property type="match status" value="1"/>
</dbReference>
<reference evidence="3 4" key="1">
    <citation type="submission" date="2019-12" db="EMBL/GenBank/DDBJ databases">
        <title>Draft genome sequence of the ascomycete Xylaria multiplex DSM 110363.</title>
        <authorList>
            <person name="Buettner E."/>
            <person name="Kellner H."/>
        </authorList>
    </citation>
    <scope>NUCLEOTIDE SEQUENCE [LARGE SCALE GENOMIC DNA]</scope>
    <source>
        <strain evidence="3 4">DSM 110363</strain>
    </source>
</reference>
<sequence length="1460" mass="164171">MELSREPSNSEPPLLGGSGRRNPAPTNPRKSSLLNRIRHILRRQSLPRGPPHPPGGVMADELADLFMERASYSAGRHCRRFWSFEILSRILTRERISKALGIEFFEDVGQSRRISSYVNKIGPVYDDDADIIEKGPFYRPPPESKRYLKVFGILVMIEMVQFIYDFIDNSIGDDELPLTHPWLSQERDGVGASKDKSSLDFMLGWPHSRAYHFDDQQWQFLTPFFSLRDRDNHSITTVNHYKLKNDIILPWIKVKGHQFMSASSIIQRVTIDPGSHDFHVIGGSISFSDFAIKSMINEEDKEFAREVEALKRFGFSANSHIITLLCTFEQEDIKHMIFPWAKYNLYEFWTEYSDKFSRTDINNQRWVSSQLLGLADALDEIHNSRDPFGEPFGRHGDIKPDNILWFESTKEPQGIFVLSDLGLAELHDLPTTRRSSTRPIGFTTTYRPPEIDIANVKLSRSLDIWSLGCVFLEMTCWLLGGFEDVQTLLSARTSGSVGIDSGAFFSVRPSRNDEEYTFTVKQEVTEHITLLHRRHNCTQFIHDILDLIQNDMLVINAANRIRSGELLYQLKRMHNQAVDDNGTDYIRKPCPSQRLEQVIPVLEAKVDDKIRDLILKETRAWMTQRFTFRTINIRRSIRVREQPTTTREHNVSPQAAVIESPNLREPNSERTKFESRSGADLDAIAVAQVPSSFPDLPPCGTGCSVIDDVPPSDDTGAFTQSIDTIVRGSLNSSETGAEVHEVAFDITWQIQQCIRDELEGNPDLGPVLTVTGNSLHAWATPCYEYVQMNWKEAARGEEFLMDLEILLGKKFPISEQPPISRLRGTLCSVDEEASGVSRLIFEGTVTEISILGQFLSWIAASFRVPQLDQVACSSVDFWDASKQDGSLPTFGISIRDLRSLDDRPGTCWKALFPSTIMACGFPVPICQGTRGLRIPFDAMLEMAEILYDVNLEDDNGNDTGVYFGGISYTLYPTAYIEDLHTIQWHLEKKHRRDHSDRDHAVAPGSGGGPTWKRISNLETLQSATAILGYCSEVQIQLVTAAQVEHHRDIRPSLSHIENPRPEIVGGSLSMGFSIMGFLNVTTTTLRRPRNNLKRAREAAKEADYIQILDTAEKESLFNIWAFKYANPGPNGGAEARAVLADVNYVRRVVIEKILDSESPKQIGDIIKGIYGAIQSNRARLEWFNALHDGTRDEPFASATVFYEDTNGWLNSWIPSTHVIQSRIQDLERLVRSGMANRFNRNIAYLLFANNLVDYADKYRSMHSVVLHALEAFADVILTAEKGGTWTIPPHFIDSVYHLAGFVMNVSDIMDTKANYFVTPDPSVFFGDVYVLQGDAIIGVMIGMQFRRYPLGRFFSAPDSTPDSAHAPPVATAQSSNRAASNQTQSPKPSTQGTQVNVETVSRTPRYIYYASGGAKPSQGPTPSTTEEAADSTVVKKALDIIASEVDLALQILPTMLTLGI</sequence>
<dbReference type="PANTHER" id="PTHR24359">
    <property type="entry name" value="SERINE/THREONINE-PROTEIN KINASE SBK1"/>
    <property type="match status" value="1"/>
</dbReference>
<gene>
    <name evidence="3" type="ORF">GQX73_g9348</name>
</gene>
<dbReference type="GO" id="GO:0004674">
    <property type="term" value="F:protein serine/threonine kinase activity"/>
    <property type="evidence" value="ECO:0007669"/>
    <property type="project" value="TreeGrafter"/>
</dbReference>
<feature type="compositionally biased region" description="Polar residues" evidence="1">
    <location>
        <begin position="1"/>
        <end position="11"/>
    </location>
</feature>
<dbReference type="Gene3D" id="1.10.510.10">
    <property type="entry name" value="Transferase(Phosphotransferase) domain 1"/>
    <property type="match status" value="1"/>
</dbReference>
<organism evidence="3 4">
    <name type="scientific">Xylaria multiplex</name>
    <dbReference type="NCBI Taxonomy" id="323545"/>
    <lineage>
        <taxon>Eukaryota</taxon>
        <taxon>Fungi</taxon>
        <taxon>Dikarya</taxon>
        <taxon>Ascomycota</taxon>
        <taxon>Pezizomycotina</taxon>
        <taxon>Sordariomycetes</taxon>
        <taxon>Xylariomycetidae</taxon>
        <taxon>Xylariales</taxon>
        <taxon>Xylariaceae</taxon>
        <taxon>Xylaria</taxon>
    </lineage>
</organism>
<dbReference type="InterPro" id="IPR042104">
    <property type="entry name" value="PKS_dehydratase_sf"/>
</dbReference>
<feature type="compositionally biased region" description="Polar residues" evidence="1">
    <location>
        <begin position="1371"/>
        <end position="1397"/>
    </location>
</feature>
<dbReference type="PROSITE" id="PS50011">
    <property type="entry name" value="PROTEIN_KINASE_DOM"/>
    <property type="match status" value="1"/>
</dbReference>
<dbReference type="SUPFAM" id="SSF56112">
    <property type="entry name" value="Protein kinase-like (PK-like)"/>
    <property type="match status" value="1"/>
</dbReference>
<dbReference type="InParanoid" id="A0A7C8II60"/>
<dbReference type="CDD" id="cd00180">
    <property type="entry name" value="PKc"/>
    <property type="match status" value="1"/>
</dbReference>
<dbReference type="SMART" id="SM00220">
    <property type="entry name" value="S_TKc"/>
    <property type="match status" value="1"/>
</dbReference>
<feature type="region of interest" description="Disordered" evidence="1">
    <location>
        <begin position="1359"/>
        <end position="1397"/>
    </location>
</feature>
<dbReference type="InterPro" id="IPR000719">
    <property type="entry name" value="Prot_kinase_dom"/>
</dbReference>